<dbReference type="EMBL" id="JAPNOA010000026">
    <property type="protein sequence ID" value="MCY0965413.1"/>
    <property type="molecule type" value="Genomic_DNA"/>
</dbReference>
<sequence length="278" mass="30759">MSLFAARKIDCHNHIFDPQRFPYQPDTPYRPLDCESSPANLFHQVLDIHGVSHALLVGPNSGYGENDNRALLDAIAGSNGRFRGMAVVSQDVSVETLAALKAQGVVGVTFNVAYYGLEHFAASDALLGKLADLEMLAQVQTQDDQMLGLAPMLKRHPVRVVVDHCGRPNLGDGVDGKGFQAVLDLAENGRTWIKVSGFAKFSRQSAPWLDVDPYVAAICEAYGAERCLWGSDWPFLKALERMDYGVMVQLVKRHFPDAEEREAYLWRNAASLFGFDEM</sequence>
<accession>A0A9X3EMJ1</accession>
<dbReference type="InterPro" id="IPR032466">
    <property type="entry name" value="Metal_Hydrolase"/>
</dbReference>
<protein>
    <submittedName>
        <fullName evidence="2">Amidohydrolase family protein</fullName>
    </submittedName>
</protein>
<evidence type="ECO:0000313" key="2">
    <source>
        <dbReference type="EMBL" id="MCY0965413.1"/>
    </source>
</evidence>
<dbReference type="Pfam" id="PF04909">
    <property type="entry name" value="Amidohydro_2"/>
    <property type="match status" value="1"/>
</dbReference>
<evidence type="ECO:0000313" key="3">
    <source>
        <dbReference type="Proteomes" id="UP001150830"/>
    </source>
</evidence>
<reference evidence="2" key="1">
    <citation type="submission" date="2022-11" db="EMBL/GenBank/DDBJ databases">
        <title>Parathalassolutuus dongxingensis gen. nov., sp. nov., a novel member of family Oceanospirillaceae isolated from a coastal shrimp pond in Guangxi, China.</title>
        <authorList>
            <person name="Chen H."/>
        </authorList>
    </citation>
    <scope>NUCLEOTIDE SEQUENCE</scope>
    <source>
        <strain evidence="2">G-43</strain>
    </source>
</reference>
<name>A0A9X3EMJ1_9GAMM</name>
<dbReference type="PANTHER" id="PTHR35563:SF2">
    <property type="entry name" value="BARREL METAL-DEPENDENT HYDROLASE, PUTATIVE (AFU_ORTHOLOGUE AFUA_1G16240)-RELATED"/>
    <property type="match status" value="1"/>
</dbReference>
<dbReference type="SUPFAM" id="SSF51556">
    <property type="entry name" value="Metallo-dependent hydrolases"/>
    <property type="match status" value="1"/>
</dbReference>
<dbReference type="InterPro" id="IPR006680">
    <property type="entry name" value="Amidohydro-rel"/>
</dbReference>
<dbReference type="Gene3D" id="3.20.20.140">
    <property type="entry name" value="Metal-dependent hydrolases"/>
    <property type="match status" value="1"/>
</dbReference>
<dbReference type="AlphaFoldDB" id="A0A9X3EMJ1"/>
<dbReference type="GO" id="GO:0016787">
    <property type="term" value="F:hydrolase activity"/>
    <property type="evidence" value="ECO:0007669"/>
    <property type="project" value="InterPro"/>
</dbReference>
<dbReference type="Proteomes" id="UP001150830">
    <property type="component" value="Unassembled WGS sequence"/>
</dbReference>
<feature type="domain" description="Amidohydrolase-related" evidence="1">
    <location>
        <begin position="9"/>
        <end position="275"/>
    </location>
</feature>
<dbReference type="InterPro" id="IPR052358">
    <property type="entry name" value="Aro_Compnd_Degr_Hydrolases"/>
</dbReference>
<gene>
    <name evidence="2" type="ORF">OUO13_09460</name>
</gene>
<dbReference type="RefSeq" id="WP_283173625.1">
    <property type="nucleotide sequence ID" value="NZ_JAPNOA010000026.1"/>
</dbReference>
<organism evidence="2 3">
    <name type="scientific">Parathalassolituus penaei</name>
    <dbReference type="NCBI Taxonomy" id="2997323"/>
    <lineage>
        <taxon>Bacteria</taxon>
        <taxon>Pseudomonadati</taxon>
        <taxon>Pseudomonadota</taxon>
        <taxon>Gammaproteobacteria</taxon>
        <taxon>Oceanospirillales</taxon>
        <taxon>Oceanospirillaceae</taxon>
        <taxon>Parathalassolituus</taxon>
    </lineage>
</organism>
<keyword evidence="3" id="KW-1185">Reference proteome</keyword>
<evidence type="ECO:0000259" key="1">
    <source>
        <dbReference type="Pfam" id="PF04909"/>
    </source>
</evidence>
<dbReference type="PANTHER" id="PTHR35563">
    <property type="entry name" value="BARREL METAL-DEPENDENT HYDROLASE, PUTATIVE (AFU_ORTHOLOGUE AFUA_1G16240)-RELATED"/>
    <property type="match status" value="1"/>
</dbReference>
<proteinExistence type="predicted"/>
<comment type="caution">
    <text evidence="2">The sequence shown here is derived from an EMBL/GenBank/DDBJ whole genome shotgun (WGS) entry which is preliminary data.</text>
</comment>